<name>A0A2K1JBD3_PHYPA</name>
<keyword evidence="3" id="KW-1185">Reference proteome</keyword>
<dbReference type="Gramene" id="Pp3c15_481V3.1">
    <property type="protein sequence ID" value="PAC:32926695.CDS.1"/>
    <property type="gene ID" value="Pp3c15_481"/>
</dbReference>
<gene>
    <name evidence="1" type="ORF">PHYPA_019117</name>
</gene>
<dbReference type="InParanoid" id="A0A2K1JBD3"/>
<dbReference type="Proteomes" id="UP000006727">
    <property type="component" value="Chromosome 15"/>
</dbReference>
<reference evidence="1 3" key="2">
    <citation type="journal article" date="2018" name="Plant J.">
        <title>The Physcomitrella patens chromosome-scale assembly reveals moss genome structure and evolution.</title>
        <authorList>
            <person name="Lang D."/>
            <person name="Ullrich K.K."/>
            <person name="Murat F."/>
            <person name="Fuchs J."/>
            <person name="Jenkins J."/>
            <person name="Haas F.B."/>
            <person name="Piednoel M."/>
            <person name="Gundlach H."/>
            <person name="Van Bel M."/>
            <person name="Meyberg R."/>
            <person name="Vives C."/>
            <person name="Morata J."/>
            <person name="Symeonidi A."/>
            <person name="Hiss M."/>
            <person name="Muchero W."/>
            <person name="Kamisugi Y."/>
            <person name="Saleh O."/>
            <person name="Blanc G."/>
            <person name="Decker E.L."/>
            <person name="van Gessel N."/>
            <person name="Grimwood J."/>
            <person name="Hayes R.D."/>
            <person name="Graham S.W."/>
            <person name="Gunter L.E."/>
            <person name="McDaniel S.F."/>
            <person name="Hoernstein S.N.W."/>
            <person name="Larsson A."/>
            <person name="Li F.W."/>
            <person name="Perroud P.F."/>
            <person name="Phillips J."/>
            <person name="Ranjan P."/>
            <person name="Rokshar D.S."/>
            <person name="Rothfels C.J."/>
            <person name="Schneider L."/>
            <person name="Shu S."/>
            <person name="Stevenson D.W."/>
            <person name="Thummler F."/>
            <person name="Tillich M."/>
            <person name="Villarreal Aguilar J.C."/>
            <person name="Widiez T."/>
            <person name="Wong G.K."/>
            <person name="Wymore A."/>
            <person name="Zhang Y."/>
            <person name="Zimmer A.D."/>
            <person name="Quatrano R.S."/>
            <person name="Mayer K.F.X."/>
            <person name="Goodstein D."/>
            <person name="Casacuberta J.M."/>
            <person name="Vandepoele K."/>
            <person name="Reski R."/>
            <person name="Cuming A.C."/>
            <person name="Tuskan G.A."/>
            <person name="Maumus F."/>
            <person name="Salse J."/>
            <person name="Schmutz J."/>
            <person name="Rensing S.A."/>
        </authorList>
    </citation>
    <scope>NUCLEOTIDE SEQUENCE [LARGE SCALE GENOMIC DNA]</scope>
    <source>
        <strain evidence="2 3">cv. Gransden 2004</strain>
    </source>
</reference>
<protein>
    <submittedName>
        <fullName evidence="1 2">Uncharacterized protein</fullName>
    </submittedName>
</protein>
<evidence type="ECO:0000313" key="2">
    <source>
        <dbReference type="EnsemblPlants" id="PAC:32926695.CDS.1"/>
    </source>
</evidence>
<organism evidence="1">
    <name type="scientific">Physcomitrium patens</name>
    <name type="common">Spreading-leaved earth moss</name>
    <name type="synonym">Physcomitrella patens</name>
    <dbReference type="NCBI Taxonomy" id="3218"/>
    <lineage>
        <taxon>Eukaryota</taxon>
        <taxon>Viridiplantae</taxon>
        <taxon>Streptophyta</taxon>
        <taxon>Embryophyta</taxon>
        <taxon>Bryophyta</taxon>
        <taxon>Bryophytina</taxon>
        <taxon>Bryopsida</taxon>
        <taxon>Funariidae</taxon>
        <taxon>Funariales</taxon>
        <taxon>Funariaceae</taxon>
        <taxon>Physcomitrium</taxon>
    </lineage>
</organism>
<proteinExistence type="predicted"/>
<dbReference type="EnsemblPlants" id="Pp3c15_481V3.1">
    <property type="protein sequence ID" value="PAC:32926695.CDS.1"/>
    <property type="gene ID" value="Pp3c15_481"/>
</dbReference>
<reference evidence="2" key="3">
    <citation type="submission" date="2020-12" db="UniProtKB">
        <authorList>
            <consortium name="EnsemblPlants"/>
        </authorList>
    </citation>
    <scope>IDENTIFICATION</scope>
</reference>
<evidence type="ECO:0000313" key="1">
    <source>
        <dbReference type="EMBL" id="PNR38839.1"/>
    </source>
</evidence>
<dbReference type="AlphaFoldDB" id="A0A2K1JBD3"/>
<reference evidence="1 3" key="1">
    <citation type="journal article" date="2008" name="Science">
        <title>The Physcomitrella genome reveals evolutionary insights into the conquest of land by plants.</title>
        <authorList>
            <person name="Rensing S."/>
            <person name="Lang D."/>
            <person name="Zimmer A."/>
            <person name="Terry A."/>
            <person name="Salamov A."/>
            <person name="Shapiro H."/>
            <person name="Nishiyama T."/>
            <person name="Perroud P.-F."/>
            <person name="Lindquist E."/>
            <person name="Kamisugi Y."/>
            <person name="Tanahashi T."/>
            <person name="Sakakibara K."/>
            <person name="Fujita T."/>
            <person name="Oishi K."/>
            <person name="Shin-I T."/>
            <person name="Kuroki Y."/>
            <person name="Toyoda A."/>
            <person name="Suzuki Y."/>
            <person name="Hashimoto A."/>
            <person name="Yamaguchi K."/>
            <person name="Sugano A."/>
            <person name="Kohara Y."/>
            <person name="Fujiyama A."/>
            <person name="Anterola A."/>
            <person name="Aoki S."/>
            <person name="Ashton N."/>
            <person name="Barbazuk W.B."/>
            <person name="Barker E."/>
            <person name="Bennetzen J."/>
            <person name="Bezanilla M."/>
            <person name="Blankenship R."/>
            <person name="Cho S.H."/>
            <person name="Dutcher S."/>
            <person name="Estelle M."/>
            <person name="Fawcett J.A."/>
            <person name="Gundlach H."/>
            <person name="Hanada K."/>
            <person name="Heyl A."/>
            <person name="Hicks K.A."/>
            <person name="Hugh J."/>
            <person name="Lohr M."/>
            <person name="Mayer K."/>
            <person name="Melkozernov A."/>
            <person name="Murata T."/>
            <person name="Nelson D."/>
            <person name="Pils B."/>
            <person name="Prigge M."/>
            <person name="Reiss B."/>
            <person name="Renner T."/>
            <person name="Rombauts S."/>
            <person name="Rushton P."/>
            <person name="Sanderfoot A."/>
            <person name="Schween G."/>
            <person name="Shiu S.-H."/>
            <person name="Stueber K."/>
            <person name="Theodoulou F.L."/>
            <person name="Tu H."/>
            <person name="Van de Peer Y."/>
            <person name="Verrier P.J."/>
            <person name="Waters E."/>
            <person name="Wood A."/>
            <person name="Yang L."/>
            <person name="Cove D."/>
            <person name="Cuming A."/>
            <person name="Hasebe M."/>
            <person name="Lucas S."/>
            <person name="Mishler D.B."/>
            <person name="Reski R."/>
            <person name="Grigoriev I."/>
            <person name="Quatrano R.S."/>
            <person name="Boore J.L."/>
        </authorList>
    </citation>
    <scope>NUCLEOTIDE SEQUENCE [LARGE SCALE GENOMIC DNA]</scope>
    <source>
        <strain evidence="2 3">cv. Gransden 2004</strain>
    </source>
</reference>
<sequence length="75" mass="8122">MTHVKQLNSIHHAEKIMKAFTLSSEVALRLVGIICGSLAACAYGHQLGLGQGGYILQLVETRARSRQGSGRIVFE</sequence>
<accession>A0A2K1JBD3</accession>
<evidence type="ECO:0000313" key="3">
    <source>
        <dbReference type="Proteomes" id="UP000006727"/>
    </source>
</evidence>
<dbReference type="EMBL" id="ABEU02000015">
    <property type="protein sequence ID" value="PNR38839.1"/>
    <property type="molecule type" value="Genomic_DNA"/>
</dbReference>